<name>A0AAV7WST9_PLEWA</name>
<feature type="region of interest" description="Disordered" evidence="1">
    <location>
        <begin position="119"/>
        <end position="144"/>
    </location>
</feature>
<feature type="region of interest" description="Disordered" evidence="1">
    <location>
        <begin position="44"/>
        <end position="88"/>
    </location>
</feature>
<protein>
    <submittedName>
        <fullName evidence="2">Uncharacterized protein</fullName>
    </submittedName>
</protein>
<feature type="region of interest" description="Disordered" evidence="1">
    <location>
        <begin position="1"/>
        <end position="26"/>
    </location>
</feature>
<accession>A0AAV7WST9</accession>
<reference evidence="2" key="1">
    <citation type="journal article" date="2022" name="bioRxiv">
        <title>Sequencing and chromosome-scale assembly of the giantPleurodeles waltlgenome.</title>
        <authorList>
            <person name="Brown T."/>
            <person name="Elewa A."/>
            <person name="Iarovenko S."/>
            <person name="Subramanian E."/>
            <person name="Araus A.J."/>
            <person name="Petzold A."/>
            <person name="Susuki M."/>
            <person name="Suzuki K.-i.T."/>
            <person name="Hayashi T."/>
            <person name="Toyoda A."/>
            <person name="Oliveira C."/>
            <person name="Osipova E."/>
            <person name="Leigh N.D."/>
            <person name="Simon A."/>
            <person name="Yun M.H."/>
        </authorList>
    </citation>
    <scope>NUCLEOTIDE SEQUENCE</scope>
    <source>
        <strain evidence="2">20211129_DDA</strain>
        <tissue evidence="2">Liver</tissue>
    </source>
</reference>
<gene>
    <name evidence="2" type="ORF">NDU88_003437</name>
</gene>
<comment type="caution">
    <text evidence="2">The sequence shown here is derived from an EMBL/GenBank/DDBJ whole genome shotgun (WGS) entry which is preliminary data.</text>
</comment>
<feature type="compositionally biased region" description="Polar residues" evidence="1">
    <location>
        <begin position="55"/>
        <end position="68"/>
    </location>
</feature>
<dbReference type="AlphaFoldDB" id="A0AAV7WST9"/>
<organism evidence="2 3">
    <name type="scientific">Pleurodeles waltl</name>
    <name type="common">Iberian ribbed newt</name>
    <dbReference type="NCBI Taxonomy" id="8319"/>
    <lineage>
        <taxon>Eukaryota</taxon>
        <taxon>Metazoa</taxon>
        <taxon>Chordata</taxon>
        <taxon>Craniata</taxon>
        <taxon>Vertebrata</taxon>
        <taxon>Euteleostomi</taxon>
        <taxon>Amphibia</taxon>
        <taxon>Batrachia</taxon>
        <taxon>Caudata</taxon>
        <taxon>Salamandroidea</taxon>
        <taxon>Salamandridae</taxon>
        <taxon>Pleurodelinae</taxon>
        <taxon>Pleurodeles</taxon>
    </lineage>
</organism>
<evidence type="ECO:0000313" key="2">
    <source>
        <dbReference type="EMBL" id="KAJ1215830.1"/>
    </source>
</evidence>
<dbReference type="EMBL" id="JANPWB010000001">
    <property type="protein sequence ID" value="KAJ1215830.1"/>
    <property type="molecule type" value="Genomic_DNA"/>
</dbReference>
<evidence type="ECO:0000256" key="1">
    <source>
        <dbReference type="SAM" id="MobiDB-lite"/>
    </source>
</evidence>
<sequence>MWRPVTPHVSSTGLLRIPGKGGKQLKPPTQQSMVFKQALLEAQPPQEHRWPVPSPTSMKGISADTETGPTALHNRLRSTGHNPRPPDVAKWKSIHLATAPLSSCCHQSPLSICAQALGPSRRTPSVGGPLSPPEPEPTTDVCSSHWLRSQAIQINLGGT</sequence>
<proteinExistence type="predicted"/>
<keyword evidence="3" id="KW-1185">Reference proteome</keyword>
<dbReference type="Proteomes" id="UP001066276">
    <property type="component" value="Chromosome 1_1"/>
</dbReference>
<evidence type="ECO:0000313" key="3">
    <source>
        <dbReference type="Proteomes" id="UP001066276"/>
    </source>
</evidence>